<dbReference type="OrthoDB" id="3029470at2759"/>
<name>A0A9N9LU68_9HELO</name>
<keyword evidence="2" id="KW-1185">Reference proteome</keyword>
<evidence type="ECO:0000313" key="1">
    <source>
        <dbReference type="EMBL" id="CAG8977601.1"/>
    </source>
</evidence>
<dbReference type="EMBL" id="CAJVRM010000225">
    <property type="protein sequence ID" value="CAG8977601.1"/>
    <property type="molecule type" value="Genomic_DNA"/>
</dbReference>
<evidence type="ECO:0000313" key="2">
    <source>
        <dbReference type="Proteomes" id="UP000701801"/>
    </source>
</evidence>
<organism evidence="1 2">
    <name type="scientific">Hymenoscyphus albidus</name>
    <dbReference type="NCBI Taxonomy" id="595503"/>
    <lineage>
        <taxon>Eukaryota</taxon>
        <taxon>Fungi</taxon>
        <taxon>Dikarya</taxon>
        <taxon>Ascomycota</taxon>
        <taxon>Pezizomycotina</taxon>
        <taxon>Leotiomycetes</taxon>
        <taxon>Helotiales</taxon>
        <taxon>Helotiaceae</taxon>
        <taxon>Hymenoscyphus</taxon>
    </lineage>
</organism>
<dbReference type="Proteomes" id="UP000701801">
    <property type="component" value="Unassembled WGS sequence"/>
</dbReference>
<gene>
    <name evidence="1" type="ORF">HYALB_00008378</name>
</gene>
<protein>
    <submittedName>
        <fullName evidence="1">Uncharacterized protein</fullName>
    </submittedName>
</protein>
<reference evidence="1" key="1">
    <citation type="submission" date="2021-07" db="EMBL/GenBank/DDBJ databases">
        <authorList>
            <person name="Durling M."/>
        </authorList>
    </citation>
    <scope>NUCLEOTIDE SEQUENCE</scope>
</reference>
<sequence length="106" mass="12060">MSSEPLFGYTHQEDCNLNYGLWMKTVSKAITSSKIPVVSFSHLKLVQMALPAYHGPKFGNLLERWAKLVALGHWEVDKEGVMGGLEKFKGADTEDFYNMHQILTNW</sequence>
<comment type="caution">
    <text evidence="1">The sequence shown here is derived from an EMBL/GenBank/DDBJ whole genome shotgun (WGS) entry which is preliminary data.</text>
</comment>
<dbReference type="AlphaFoldDB" id="A0A9N9LU68"/>
<accession>A0A9N9LU68</accession>
<proteinExistence type="predicted"/>